<dbReference type="Proteomes" id="UP000184085">
    <property type="component" value="Unassembled WGS sequence"/>
</dbReference>
<dbReference type="RefSeq" id="WP_072709869.1">
    <property type="nucleotide sequence ID" value="NZ_FMJB01000066.1"/>
</dbReference>
<sequence length="445" mass="45537">MTPTPLTGAVMAPLYGDMQATALLSEEAVAAHMVAFEIALARATEAAGLTETGSADAIAAALDGFDADLAVLGQGTASAGVPVPALVAQLRAACGEAGQALHWGATSQDVVDTSTVMAVRDVLELYADRVSALIGALEQQSEAFGDVVMGGRTRSQVATPITFGMRIATWAAPLIALEAELPALKDRIARVQFGGAAGNNLAVAPHGADIAETLASELGLGATVQWHGDRSAVMAVGAWVGRVTAALAKMAGDLILMGRSEAAEGKAGKGGGSSTMPQKSNPVASEAIVTLNAYVTALTPMLAIAASPAEERDGGRWAMEWFALPQILIAGAAALRHGADLAATLQAFPENMARMLDANGGAIMSEAASFALAAHMPRAEAQTLVKDALKLVNGQGKTLTEALSEIGPDGIDWMQILDPRQAIAPSQAQAKAIFANRTNSLEETK</sequence>
<dbReference type="PRINTS" id="PR00145">
    <property type="entry name" value="ARGSUCLYASE"/>
</dbReference>
<dbReference type="InterPro" id="IPR022761">
    <property type="entry name" value="Fumarate_lyase_N"/>
</dbReference>
<dbReference type="InterPro" id="IPR000362">
    <property type="entry name" value="Fumarate_lyase_fam"/>
</dbReference>
<dbReference type="Gene3D" id="1.10.40.30">
    <property type="entry name" value="Fumarase/aspartase (C-terminal domain)"/>
    <property type="match status" value="1"/>
</dbReference>
<dbReference type="PRINTS" id="PR00149">
    <property type="entry name" value="FUMRATELYASE"/>
</dbReference>
<dbReference type="SMART" id="SM00998">
    <property type="entry name" value="ADSL_C"/>
    <property type="match status" value="1"/>
</dbReference>
<dbReference type="PANTHER" id="PTHR43172:SF2">
    <property type="entry name" value="ADENYLOSUCCINATE LYASE C-TERMINAL DOMAIN-CONTAINING PROTEIN"/>
    <property type="match status" value="1"/>
</dbReference>
<dbReference type="PANTHER" id="PTHR43172">
    <property type="entry name" value="ADENYLOSUCCINATE LYASE"/>
    <property type="match status" value="1"/>
</dbReference>
<name>A0A1M4N4K4_9RHOB</name>
<accession>A0A1M4N4K4</accession>
<dbReference type="InterPro" id="IPR008948">
    <property type="entry name" value="L-Aspartase-like"/>
</dbReference>
<dbReference type="Gene3D" id="1.20.200.10">
    <property type="entry name" value="Fumarase/aspartase (Central domain)"/>
    <property type="match status" value="1"/>
</dbReference>
<dbReference type="AlphaFoldDB" id="A0A1M4N4K4"/>
<evidence type="ECO:0000256" key="1">
    <source>
        <dbReference type="ARBA" id="ARBA00034772"/>
    </source>
</evidence>
<dbReference type="PROSITE" id="PS00163">
    <property type="entry name" value="FUMARATE_LYASES"/>
    <property type="match status" value="1"/>
</dbReference>
<keyword evidence="4" id="KW-1185">Reference proteome</keyword>
<comment type="similarity">
    <text evidence="1">Belongs to the class-II fumarase/aspartase family.</text>
</comment>
<evidence type="ECO:0000313" key="4">
    <source>
        <dbReference type="Proteomes" id="UP000184085"/>
    </source>
</evidence>
<dbReference type="SUPFAM" id="SSF48557">
    <property type="entry name" value="L-aspartase-like"/>
    <property type="match status" value="1"/>
</dbReference>
<dbReference type="InterPro" id="IPR019468">
    <property type="entry name" value="AdenyloSucc_lyase_C"/>
</dbReference>
<dbReference type="GO" id="GO:0016829">
    <property type="term" value="F:lyase activity"/>
    <property type="evidence" value="ECO:0007669"/>
    <property type="project" value="UniProtKB-ARBA"/>
</dbReference>
<feature type="domain" description="Adenylosuccinate lyase C-terminal" evidence="2">
    <location>
        <begin position="360"/>
        <end position="434"/>
    </location>
</feature>
<evidence type="ECO:0000259" key="2">
    <source>
        <dbReference type="SMART" id="SM00998"/>
    </source>
</evidence>
<dbReference type="EMBL" id="FMJB01000066">
    <property type="protein sequence ID" value="SCM69820.1"/>
    <property type="molecule type" value="Genomic_DNA"/>
</dbReference>
<gene>
    <name evidence="3" type="ORF">KARMA_4063</name>
</gene>
<protein>
    <recommendedName>
        <fullName evidence="2">Adenylosuccinate lyase C-terminal domain-containing protein</fullName>
    </recommendedName>
</protein>
<dbReference type="Pfam" id="PF00206">
    <property type="entry name" value="Lyase_1"/>
    <property type="match status" value="1"/>
</dbReference>
<proteinExistence type="inferred from homology"/>
<dbReference type="InterPro" id="IPR020557">
    <property type="entry name" value="Fumarate_lyase_CS"/>
</dbReference>
<reference evidence="4" key="1">
    <citation type="submission" date="2016-09" db="EMBL/GenBank/DDBJ databases">
        <authorList>
            <person name="Wibberg D."/>
        </authorList>
    </citation>
    <scope>NUCLEOTIDE SEQUENCE [LARGE SCALE GENOMIC DNA]</scope>
</reference>
<evidence type="ECO:0000313" key="3">
    <source>
        <dbReference type="EMBL" id="SCM69820.1"/>
    </source>
</evidence>
<organism evidence="3 4">
    <name type="scientific">Donghicola eburneus</name>
    <dbReference type="NCBI Taxonomy" id="393278"/>
    <lineage>
        <taxon>Bacteria</taxon>
        <taxon>Pseudomonadati</taxon>
        <taxon>Pseudomonadota</taxon>
        <taxon>Alphaproteobacteria</taxon>
        <taxon>Rhodobacterales</taxon>
        <taxon>Roseobacteraceae</taxon>
        <taxon>Donghicola</taxon>
    </lineage>
</organism>